<organism evidence="4 5">
    <name type="scientific">Actinomadura soli</name>
    <dbReference type="NCBI Taxonomy" id="2508997"/>
    <lineage>
        <taxon>Bacteria</taxon>
        <taxon>Bacillati</taxon>
        <taxon>Actinomycetota</taxon>
        <taxon>Actinomycetes</taxon>
        <taxon>Streptosporangiales</taxon>
        <taxon>Thermomonosporaceae</taxon>
        <taxon>Actinomadura</taxon>
    </lineage>
</organism>
<dbReference type="InterPro" id="IPR016181">
    <property type="entry name" value="Acyl_CoA_acyltransferase"/>
</dbReference>
<dbReference type="OrthoDB" id="4774939at2"/>
<comment type="caution">
    <text evidence="4">The sequence shown here is derived from an EMBL/GenBank/DDBJ whole genome shotgun (WGS) entry which is preliminary data.</text>
</comment>
<reference evidence="4 5" key="1">
    <citation type="submission" date="2019-05" db="EMBL/GenBank/DDBJ databases">
        <title>Draft genome sequence of Actinomadura sp. 14C53.</title>
        <authorList>
            <person name="Saricaoglu S."/>
            <person name="Isik K."/>
        </authorList>
    </citation>
    <scope>NUCLEOTIDE SEQUENCE [LARGE SCALE GENOMIC DNA]</scope>
    <source>
        <strain evidence="4 5">14C53</strain>
    </source>
</reference>
<proteinExistence type="predicted"/>
<accession>A0A5C4JK85</accession>
<name>A0A5C4JK85_9ACTN</name>
<keyword evidence="1 4" id="KW-0808">Transferase</keyword>
<evidence type="ECO:0000259" key="3">
    <source>
        <dbReference type="PROSITE" id="PS51186"/>
    </source>
</evidence>
<dbReference type="AlphaFoldDB" id="A0A5C4JK85"/>
<feature type="domain" description="N-acetyltransferase" evidence="3">
    <location>
        <begin position="1"/>
        <end position="116"/>
    </location>
</feature>
<evidence type="ECO:0000313" key="4">
    <source>
        <dbReference type="EMBL" id="TMR06915.1"/>
    </source>
</evidence>
<sequence>MLTREEDRFVRVADLDGSAIGFVDAVLARPHEEAERQLLRELALPRVLVNALAVQRGHWRSGAGAGLMTAVEQWARARGAHLITLDTYATSPVSVPFYERRMGYHRQSIVFAKRLR</sequence>
<gene>
    <name evidence="4" type="ORF">ETD83_02540</name>
</gene>
<keyword evidence="2" id="KW-0012">Acyltransferase</keyword>
<evidence type="ECO:0000313" key="5">
    <source>
        <dbReference type="Proteomes" id="UP000309174"/>
    </source>
</evidence>
<evidence type="ECO:0000256" key="2">
    <source>
        <dbReference type="ARBA" id="ARBA00023315"/>
    </source>
</evidence>
<dbReference type="CDD" id="cd04301">
    <property type="entry name" value="NAT_SF"/>
    <property type="match status" value="1"/>
</dbReference>
<dbReference type="EMBL" id="VCKW01000007">
    <property type="protein sequence ID" value="TMR06915.1"/>
    <property type="molecule type" value="Genomic_DNA"/>
</dbReference>
<dbReference type="PANTHER" id="PTHR43877">
    <property type="entry name" value="AMINOALKYLPHOSPHONATE N-ACETYLTRANSFERASE-RELATED-RELATED"/>
    <property type="match status" value="1"/>
</dbReference>
<dbReference type="PROSITE" id="PS51186">
    <property type="entry name" value="GNAT"/>
    <property type="match status" value="1"/>
</dbReference>
<evidence type="ECO:0000256" key="1">
    <source>
        <dbReference type="ARBA" id="ARBA00022679"/>
    </source>
</evidence>
<dbReference type="SUPFAM" id="SSF55729">
    <property type="entry name" value="Acyl-CoA N-acyltransferases (Nat)"/>
    <property type="match status" value="1"/>
</dbReference>
<protein>
    <submittedName>
        <fullName evidence="4">GNAT family N-acetyltransferase</fullName>
    </submittedName>
</protein>
<dbReference type="Gene3D" id="3.40.630.30">
    <property type="match status" value="1"/>
</dbReference>
<keyword evidence="5" id="KW-1185">Reference proteome</keyword>
<dbReference type="GO" id="GO:0016747">
    <property type="term" value="F:acyltransferase activity, transferring groups other than amino-acyl groups"/>
    <property type="evidence" value="ECO:0007669"/>
    <property type="project" value="InterPro"/>
</dbReference>
<dbReference type="InterPro" id="IPR050832">
    <property type="entry name" value="Bact_Acetyltransf"/>
</dbReference>
<dbReference type="Pfam" id="PF00583">
    <property type="entry name" value="Acetyltransf_1"/>
    <property type="match status" value="1"/>
</dbReference>
<dbReference type="InterPro" id="IPR000182">
    <property type="entry name" value="GNAT_dom"/>
</dbReference>
<dbReference type="Proteomes" id="UP000309174">
    <property type="component" value="Unassembled WGS sequence"/>
</dbReference>